<proteinExistence type="predicted"/>
<dbReference type="Gene3D" id="4.10.520.10">
    <property type="entry name" value="IHF-like DNA-binding proteins"/>
    <property type="match status" value="1"/>
</dbReference>
<dbReference type="InterPro" id="IPR010992">
    <property type="entry name" value="IHF-like_DNA-bd_dom_sf"/>
</dbReference>
<feature type="domain" description="HU" evidence="2">
    <location>
        <begin position="1"/>
        <end position="125"/>
    </location>
</feature>
<protein>
    <submittedName>
        <fullName evidence="3">DNA-binding protein, histone-like, putative</fullName>
    </submittedName>
</protein>
<dbReference type="RefSeq" id="WP_073119414.1">
    <property type="nucleotide sequence ID" value="NZ_FRAA01000001.1"/>
</dbReference>
<dbReference type="GO" id="GO:0003677">
    <property type="term" value="F:DNA binding"/>
    <property type="evidence" value="ECO:0007669"/>
    <property type="project" value="UniProtKB-KW"/>
</dbReference>
<gene>
    <name evidence="3" type="ORF">SAMN04488028_101690</name>
</gene>
<sequence>MSVTYKVTERVDPRDLTLPKKFYARIINGDDVNFEELASIISKVSNLNYGSVVGTLATLIEVIEMQLVHGRQVRLSNLGTFFMTLNSDGVESQEDFRVSNIKNARIRFRPGPRLKRLMRNLDFERTAVLDASTTTAA</sequence>
<evidence type="ECO:0000313" key="4">
    <source>
        <dbReference type="Proteomes" id="UP000184474"/>
    </source>
</evidence>
<dbReference type="Proteomes" id="UP000184474">
    <property type="component" value="Unassembled WGS sequence"/>
</dbReference>
<dbReference type="EMBL" id="FRAA01000001">
    <property type="protein sequence ID" value="SHJ61849.1"/>
    <property type="molecule type" value="Genomic_DNA"/>
</dbReference>
<dbReference type="AlphaFoldDB" id="A0A1M6KSC6"/>
<dbReference type="Pfam" id="PF18291">
    <property type="entry name" value="HU-HIG"/>
    <property type="match status" value="1"/>
</dbReference>
<reference evidence="4" key="1">
    <citation type="submission" date="2016-11" db="EMBL/GenBank/DDBJ databases">
        <authorList>
            <person name="Varghese N."/>
            <person name="Submissions S."/>
        </authorList>
    </citation>
    <scope>NUCLEOTIDE SEQUENCE [LARGE SCALE GENOMIC DNA]</scope>
    <source>
        <strain evidence="4">DSM 26134</strain>
    </source>
</reference>
<organism evidence="3 4">
    <name type="scientific">Reichenbachiella agariperforans</name>
    <dbReference type="NCBI Taxonomy" id="156994"/>
    <lineage>
        <taxon>Bacteria</taxon>
        <taxon>Pseudomonadati</taxon>
        <taxon>Bacteroidota</taxon>
        <taxon>Cytophagia</taxon>
        <taxon>Cytophagales</taxon>
        <taxon>Reichenbachiellaceae</taxon>
        <taxon>Reichenbachiella</taxon>
    </lineage>
</organism>
<keyword evidence="4" id="KW-1185">Reference proteome</keyword>
<evidence type="ECO:0000256" key="1">
    <source>
        <dbReference type="ARBA" id="ARBA00023125"/>
    </source>
</evidence>
<accession>A0A1M6KSC6</accession>
<dbReference type="InterPro" id="IPR005902">
    <property type="entry name" value="HU_DNA-bd_put"/>
</dbReference>
<keyword evidence="1 3" id="KW-0238">DNA-binding</keyword>
<dbReference type="STRING" id="156994.SAMN04488028_101690"/>
<evidence type="ECO:0000313" key="3">
    <source>
        <dbReference type="EMBL" id="SHJ61849.1"/>
    </source>
</evidence>
<dbReference type="NCBIfam" id="TIGR01201">
    <property type="entry name" value="HU_rel"/>
    <property type="match status" value="1"/>
</dbReference>
<dbReference type="SUPFAM" id="SSF47729">
    <property type="entry name" value="IHF-like DNA-binding proteins"/>
    <property type="match status" value="1"/>
</dbReference>
<evidence type="ECO:0000259" key="2">
    <source>
        <dbReference type="Pfam" id="PF18291"/>
    </source>
</evidence>
<dbReference type="InterPro" id="IPR041607">
    <property type="entry name" value="HU-HIG"/>
</dbReference>
<name>A0A1M6KSC6_REIAG</name>